<dbReference type="EMBL" id="JACXAE010000057">
    <property type="protein sequence ID" value="MBD2773644.1"/>
    <property type="molecule type" value="Genomic_DNA"/>
</dbReference>
<accession>A0A8J6XL59</accession>
<dbReference type="AlphaFoldDB" id="A0A8J6XL59"/>
<evidence type="ECO:0000256" key="1">
    <source>
        <dbReference type="SAM" id="SignalP"/>
    </source>
</evidence>
<evidence type="ECO:0008006" key="4">
    <source>
        <dbReference type="Google" id="ProtNLM"/>
    </source>
</evidence>
<feature type="signal peptide" evidence="1">
    <location>
        <begin position="1"/>
        <end position="30"/>
    </location>
</feature>
<gene>
    <name evidence="2" type="ORF">ICL16_16580</name>
</gene>
<keyword evidence="3" id="KW-1185">Reference proteome</keyword>
<dbReference type="PROSITE" id="PS51257">
    <property type="entry name" value="PROKAR_LIPOPROTEIN"/>
    <property type="match status" value="1"/>
</dbReference>
<organism evidence="2 3">
    <name type="scientific">Iningainema tapete BLCC-T55</name>
    <dbReference type="NCBI Taxonomy" id="2748662"/>
    <lineage>
        <taxon>Bacteria</taxon>
        <taxon>Bacillati</taxon>
        <taxon>Cyanobacteriota</taxon>
        <taxon>Cyanophyceae</taxon>
        <taxon>Nostocales</taxon>
        <taxon>Scytonemataceae</taxon>
        <taxon>Iningainema tapete</taxon>
    </lineage>
</organism>
<sequence length="274" mass="29113">MKQYQGLIKHFLLLTAPFFTSCILATPSQAATFALSQGNFNFTDFSQEPSNVSTEAIANTEVFVAKKGNGTAQAEANAVASFVISPPAASNSSLSTAMGENRNYLALADSQATVVGNFDVNANTPFSFNFTGDFKLQASIENTRSESAKAGGDISFLLVDTASNSVLDFFSLKGDVVTPGDEDFVAIEKSDNVVLGTLAKDFSFSGNQEFAQASFQGSFNRFFTDAKTISLIEVKQNRVEVKAVPESSTNLTALVGVGVVGVALGRRKVQPQYS</sequence>
<dbReference type="RefSeq" id="WP_190829682.1">
    <property type="nucleotide sequence ID" value="NZ_CAWPPI010000057.1"/>
</dbReference>
<feature type="chain" id="PRO_5035268754" description="PEP-CTERM sorting domain-containing protein" evidence="1">
    <location>
        <begin position="31"/>
        <end position="274"/>
    </location>
</feature>
<evidence type="ECO:0000313" key="3">
    <source>
        <dbReference type="Proteomes" id="UP000629098"/>
    </source>
</evidence>
<name>A0A8J6XL59_9CYAN</name>
<protein>
    <recommendedName>
        <fullName evidence="4">PEP-CTERM sorting domain-containing protein</fullName>
    </recommendedName>
</protein>
<reference evidence="2" key="1">
    <citation type="submission" date="2020-09" db="EMBL/GenBank/DDBJ databases">
        <title>Iningainema tapete sp. nov. (Scytonemataceae, Cyanobacteria) from greenhouses in central Florida (USA) produces two types of nodularin with biosynthetic potential for microcystin-LR and anabaenopeptins.</title>
        <authorList>
            <person name="Berthold D.E."/>
            <person name="Lefler F.W."/>
            <person name="Huang I.-S."/>
            <person name="Abdulla H."/>
            <person name="Zimba P.V."/>
            <person name="Laughinghouse H.D. IV."/>
        </authorList>
    </citation>
    <scope>NUCLEOTIDE SEQUENCE</scope>
    <source>
        <strain evidence="2">BLCCT55</strain>
    </source>
</reference>
<evidence type="ECO:0000313" key="2">
    <source>
        <dbReference type="EMBL" id="MBD2773644.1"/>
    </source>
</evidence>
<dbReference type="Proteomes" id="UP000629098">
    <property type="component" value="Unassembled WGS sequence"/>
</dbReference>
<comment type="caution">
    <text evidence="2">The sequence shown here is derived from an EMBL/GenBank/DDBJ whole genome shotgun (WGS) entry which is preliminary data.</text>
</comment>
<proteinExistence type="predicted"/>
<keyword evidence="1" id="KW-0732">Signal</keyword>